<organism evidence="9 10">
    <name type="scientific">Trinickia fusca</name>
    <dbReference type="NCBI Taxonomy" id="2419777"/>
    <lineage>
        <taxon>Bacteria</taxon>
        <taxon>Pseudomonadati</taxon>
        <taxon>Pseudomonadota</taxon>
        <taxon>Betaproteobacteria</taxon>
        <taxon>Burkholderiales</taxon>
        <taxon>Burkholderiaceae</taxon>
        <taxon>Trinickia</taxon>
    </lineage>
</organism>
<evidence type="ECO:0000256" key="7">
    <source>
        <dbReference type="ARBA" id="ARBA00023136"/>
    </source>
</evidence>
<dbReference type="InterPro" id="IPR035906">
    <property type="entry name" value="MetI-like_sf"/>
</dbReference>
<feature type="transmembrane region" description="Helical" evidence="8">
    <location>
        <begin position="22"/>
        <end position="44"/>
    </location>
</feature>
<gene>
    <name evidence="9" type="ORF">D7S89_01530</name>
</gene>
<dbReference type="PANTHER" id="PTHR30614:SF0">
    <property type="entry name" value="L-CYSTINE TRANSPORT SYSTEM PERMEASE PROTEIN TCYL"/>
    <property type="match status" value="1"/>
</dbReference>
<reference evidence="9 10" key="1">
    <citation type="submission" date="2018-10" db="EMBL/GenBank/DDBJ databases">
        <title>Paraburkholderia sp. 7MK8-2, isolated from soil.</title>
        <authorList>
            <person name="Gao Z.-H."/>
            <person name="Qiu L.-H."/>
        </authorList>
    </citation>
    <scope>NUCLEOTIDE SEQUENCE [LARGE SCALE GENOMIC DNA]</scope>
    <source>
        <strain evidence="9 10">7MK8-2</strain>
    </source>
</reference>
<keyword evidence="3" id="KW-1003">Cell membrane</keyword>
<name>A0A494XNK1_9BURK</name>
<keyword evidence="5" id="KW-0029">Amino-acid transport</keyword>
<evidence type="ECO:0000313" key="10">
    <source>
        <dbReference type="Proteomes" id="UP000280434"/>
    </source>
</evidence>
<keyword evidence="4 8" id="KW-0812">Transmembrane</keyword>
<dbReference type="EMBL" id="RBZV01000001">
    <property type="protein sequence ID" value="RKP52245.1"/>
    <property type="molecule type" value="Genomic_DNA"/>
</dbReference>
<keyword evidence="2" id="KW-0813">Transport</keyword>
<dbReference type="PANTHER" id="PTHR30614">
    <property type="entry name" value="MEMBRANE COMPONENT OF AMINO ACID ABC TRANSPORTER"/>
    <property type="match status" value="1"/>
</dbReference>
<evidence type="ECO:0000256" key="1">
    <source>
        <dbReference type="ARBA" id="ARBA00004429"/>
    </source>
</evidence>
<proteinExistence type="predicted"/>
<feature type="transmembrane region" description="Helical" evidence="8">
    <location>
        <begin position="102"/>
        <end position="119"/>
    </location>
</feature>
<accession>A0A494XNK1</accession>
<keyword evidence="7 8" id="KW-0472">Membrane</keyword>
<comment type="caution">
    <text evidence="9">The sequence shown here is derived from an EMBL/GenBank/DDBJ whole genome shotgun (WGS) entry which is preliminary data.</text>
</comment>
<dbReference type="GO" id="GO:0022857">
    <property type="term" value="F:transmembrane transporter activity"/>
    <property type="evidence" value="ECO:0007669"/>
    <property type="project" value="InterPro"/>
</dbReference>
<evidence type="ECO:0000256" key="5">
    <source>
        <dbReference type="ARBA" id="ARBA00022970"/>
    </source>
</evidence>
<evidence type="ECO:0000256" key="3">
    <source>
        <dbReference type="ARBA" id="ARBA00022475"/>
    </source>
</evidence>
<dbReference type="GO" id="GO:0043190">
    <property type="term" value="C:ATP-binding cassette (ABC) transporter complex"/>
    <property type="evidence" value="ECO:0007669"/>
    <property type="project" value="InterPro"/>
</dbReference>
<feature type="transmembrane region" description="Helical" evidence="8">
    <location>
        <begin position="180"/>
        <end position="201"/>
    </location>
</feature>
<dbReference type="Gene3D" id="1.10.3720.10">
    <property type="entry name" value="MetI-like"/>
    <property type="match status" value="1"/>
</dbReference>
<evidence type="ECO:0000256" key="8">
    <source>
        <dbReference type="SAM" id="Phobius"/>
    </source>
</evidence>
<feature type="transmembrane region" description="Helical" evidence="8">
    <location>
        <begin position="140"/>
        <end position="160"/>
    </location>
</feature>
<evidence type="ECO:0000256" key="4">
    <source>
        <dbReference type="ARBA" id="ARBA00022692"/>
    </source>
</evidence>
<comment type="subcellular location">
    <subcellularLocation>
        <location evidence="1">Cell inner membrane</location>
        <topology evidence="1">Multi-pass membrane protein</topology>
    </subcellularLocation>
</comment>
<dbReference type="RefSeq" id="WP_121274960.1">
    <property type="nucleotide sequence ID" value="NZ_RBZV01000001.1"/>
</dbReference>
<dbReference type="Proteomes" id="UP000280434">
    <property type="component" value="Unassembled WGS sequence"/>
</dbReference>
<dbReference type="AlphaFoldDB" id="A0A494XNK1"/>
<keyword evidence="6 8" id="KW-1133">Transmembrane helix</keyword>
<dbReference type="SUPFAM" id="SSF161098">
    <property type="entry name" value="MetI-like"/>
    <property type="match status" value="1"/>
</dbReference>
<dbReference type="OrthoDB" id="9809799at2"/>
<evidence type="ECO:0000256" key="2">
    <source>
        <dbReference type="ARBA" id="ARBA00022448"/>
    </source>
</evidence>
<sequence>MPAIDHVVTELSAWTPFLAAGFLWNIVISLVAFALGTALGYMMVRLRLSRVGVARRAGGTATELMRNVPTYVFQFYLVFMLPDALPLPCTAARVPLPPWLKAALALALAVAAFVSDSLLRTLRAWRQGRREDVRLFVSSCANYFVIIVMASSTASVIGVPELVSRCNTVINVIGTSSAMLWVYLYAMAWFFLFCSAMSMLVRGASRRLDRRRGDD</sequence>
<evidence type="ECO:0000256" key="6">
    <source>
        <dbReference type="ARBA" id="ARBA00022989"/>
    </source>
</evidence>
<dbReference type="NCBIfam" id="TIGR01726">
    <property type="entry name" value="HEQRo_perm_3TM"/>
    <property type="match status" value="1"/>
</dbReference>
<feature type="transmembrane region" description="Helical" evidence="8">
    <location>
        <begin position="64"/>
        <end position="82"/>
    </location>
</feature>
<dbReference type="InterPro" id="IPR010065">
    <property type="entry name" value="AA_ABC_transptr_permease_3TM"/>
</dbReference>
<keyword evidence="10" id="KW-1185">Reference proteome</keyword>
<evidence type="ECO:0000313" key="9">
    <source>
        <dbReference type="EMBL" id="RKP52245.1"/>
    </source>
</evidence>
<protein>
    <submittedName>
        <fullName evidence="9">Polar amino acid ABC transporter permease</fullName>
    </submittedName>
</protein>
<dbReference type="GO" id="GO:0006865">
    <property type="term" value="P:amino acid transport"/>
    <property type="evidence" value="ECO:0007669"/>
    <property type="project" value="UniProtKB-KW"/>
</dbReference>
<dbReference type="InterPro" id="IPR043429">
    <property type="entry name" value="ArtM/GltK/GlnP/TcyL/YhdX-like"/>
</dbReference>